<dbReference type="EMBL" id="KN835557">
    <property type="protein sequence ID" value="KIK36134.1"/>
    <property type="molecule type" value="Genomic_DNA"/>
</dbReference>
<keyword evidence="2" id="KW-1185">Reference proteome</keyword>
<reference evidence="2" key="2">
    <citation type="submission" date="2015-01" db="EMBL/GenBank/DDBJ databases">
        <title>Evolutionary Origins and Diversification of the Mycorrhizal Mutualists.</title>
        <authorList>
            <consortium name="DOE Joint Genome Institute"/>
            <consortium name="Mycorrhizal Genomics Consortium"/>
            <person name="Kohler A."/>
            <person name="Kuo A."/>
            <person name="Nagy L.G."/>
            <person name="Floudas D."/>
            <person name="Copeland A."/>
            <person name="Barry K.W."/>
            <person name="Cichocki N."/>
            <person name="Veneault-Fourrey C."/>
            <person name="LaButti K."/>
            <person name="Lindquist E.A."/>
            <person name="Lipzen A."/>
            <person name="Lundell T."/>
            <person name="Morin E."/>
            <person name="Murat C."/>
            <person name="Riley R."/>
            <person name="Ohm R."/>
            <person name="Sun H."/>
            <person name="Tunlid A."/>
            <person name="Henrissat B."/>
            <person name="Grigoriev I.V."/>
            <person name="Hibbett D.S."/>
            <person name="Martin F."/>
        </authorList>
    </citation>
    <scope>NUCLEOTIDE SEQUENCE [LARGE SCALE GENOMIC DNA]</scope>
    <source>
        <strain evidence="2">UH-Slu-Lm8-n1</strain>
    </source>
</reference>
<dbReference type="Proteomes" id="UP000054485">
    <property type="component" value="Unassembled WGS sequence"/>
</dbReference>
<dbReference type="HOGENOM" id="CLU_2962449_0_0_1"/>
<accession>A0A0D0ADC7</accession>
<sequence>MGVEFICAGTELELGCGLHTSECHPRKSMSDMISMVNIHDSFNHAITPKIRDVRTIMGY</sequence>
<gene>
    <name evidence="1" type="ORF">CY34DRAFT_811534</name>
</gene>
<reference evidence="1 2" key="1">
    <citation type="submission" date="2014-04" db="EMBL/GenBank/DDBJ databases">
        <authorList>
            <consortium name="DOE Joint Genome Institute"/>
            <person name="Kuo A."/>
            <person name="Ruytinx J."/>
            <person name="Rineau F."/>
            <person name="Colpaert J."/>
            <person name="Kohler A."/>
            <person name="Nagy L.G."/>
            <person name="Floudas D."/>
            <person name="Copeland A."/>
            <person name="Barry K.W."/>
            <person name="Cichocki N."/>
            <person name="Veneault-Fourrey C."/>
            <person name="LaButti K."/>
            <person name="Lindquist E.A."/>
            <person name="Lipzen A."/>
            <person name="Lundell T."/>
            <person name="Morin E."/>
            <person name="Murat C."/>
            <person name="Sun H."/>
            <person name="Tunlid A."/>
            <person name="Henrissat B."/>
            <person name="Grigoriev I.V."/>
            <person name="Hibbett D.S."/>
            <person name="Martin F."/>
            <person name="Nordberg H.P."/>
            <person name="Cantor M.N."/>
            <person name="Hua S.X."/>
        </authorList>
    </citation>
    <scope>NUCLEOTIDE SEQUENCE [LARGE SCALE GENOMIC DNA]</scope>
    <source>
        <strain evidence="1 2">UH-Slu-Lm8-n1</strain>
    </source>
</reference>
<protein>
    <submittedName>
        <fullName evidence="1">Uncharacterized protein</fullName>
    </submittedName>
</protein>
<evidence type="ECO:0000313" key="2">
    <source>
        <dbReference type="Proteomes" id="UP000054485"/>
    </source>
</evidence>
<proteinExistence type="predicted"/>
<dbReference type="AlphaFoldDB" id="A0A0D0ADC7"/>
<evidence type="ECO:0000313" key="1">
    <source>
        <dbReference type="EMBL" id="KIK36134.1"/>
    </source>
</evidence>
<organism evidence="1 2">
    <name type="scientific">Suillus luteus UH-Slu-Lm8-n1</name>
    <dbReference type="NCBI Taxonomy" id="930992"/>
    <lineage>
        <taxon>Eukaryota</taxon>
        <taxon>Fungi</taxon>
        <taxon>Dikarya</taxon>
        <taxon>Basidiomycota</taxon>
        <taxon>Agaricomycotina</taxon>
        <taxon>Agaricomycetes</taxon>
        <taxon>Agaricomycetidae</taxon>
        <taxon>Boletales</taxon>
        <taxon>Suillineae</taxon>
        <taxon>Suillaceae</taxon>
        <taxon>Suillus</taxon>
    </lineage>
</organism>
<name>A0A0D0ADC7_9AGAM</name>
<dbReference type="InParanoid" id="A0A0D0ADC7"/>